<evidence type="ECO:0000259" key="4">
    <source>
        <dbReference type="PROSITE" id="PS01124"/>
    </source>
</evidence>
<dbReference type="InterPro" id="IPR011256">
    <property type="entry name" value="Reg_factor_effector_dom_sf"/>
</dbReference>
<dbReference type="SMART" id="SM00871">
    <property type="entry name" value="AraC_E_bind"/>
    <property type="match status" value="1"/>
</dbReference>
<dbReference type="InterPro" id="IPR009057">
    <property type="entry name" value="Homeodomain-like_sf"/>
</dbReference>
<organism evidence="5 6">
    <name type="scientific">Candidatus Dojkabacteria bacterium</name>
    <dbReference type="NCBI Taxonomy" id="2099670"/>
    <lineage>
        <taxon>Bacteria</taxon>
        <taxon>Candidatus Dojkabacteria</taxon>
    </lineage>
</organism>
<dbReference type="PROSITE" id="PS00041">
    <property type="entry name" value="HTH_ARAC_FAMILY_1"/>
    <property type="match status" value="1"/>
</dbReference>
<dbReference type="Gene3D" id="1.10.10.60">
    <property type="entry name" value="Homeodomain-like"/>
    <property type="match status" value="2"/>
</dbReference>
<reference evidence="5" key="2">
    <citation type="journal article" date="2021" name="Microbiome">
        <title>Successional dynamics and alternative stable states in a saline activated sludge microbial community over 9 years.</title>
        <authorList>
            <person name="Wang Y."/>
            <person name="Ye J."/>
            <person name="Ju F."/>
            <person name="Liu L."/>
            <person name="Boyd J.A."/>
            <person name="Deng Y."/>
            <person name="Parks D.H."/>
            <person name="Jiang X."/>
            <person name="Yin X."/>
            <person name="Woodcroft B.J."/>
            <person name="Tyson G.W."/>
            <person name="Hugenholtz P."/>
            <person name="Polz M.F."/>
            <person name="Zhang T."/>
        </authorList>
    </citation>
    <scope>NUCLEOTIDE SEQUENCE</scope>
    <source>
        <strain evidence="5">HKST-UBA10</strain>
    </source>
</reference>
<protein>
    <submittedName>
        <fullName evidence="5">GyrI-like domain-containing protein</fullName>
    </submittedName>
</protein>
<dbReference type="PROSITE" id="PS01124">
    <property type="entry name" value="HTH_ARAC_FAMILY_2"/>
    <property type="match status" value="1"/>
</dbReference>
<comment type="caution">
    <text evidence="5">The sequence shown here is derived from an EMBL/GenBank/DDBJ whole genome shotgun (WGS) entry which is preliminary data.</text>
</comment>
<accession>A0A955L3J4</accession>
<dbReference type="InterPro" id="IPR018060">
    <property type="entry name" value="HTH_AraC"/>
</dbReference>
<dbReference type="PANTHER" id="PTHR47504:SF5">
    <property type="entry name" value="RIGHT ORIGIN-BINDING PROTEIN"/>
    <property type="match status" value="1"/>
</dbReference>
<feature type="domain" description="HTH araC/xylS-type" evidence="4">
    <location>
        <begin position="7"/>
        <end position="105"/>
    </location>
</feature>
<evidence type="ECO:0000256" key="3">
    <source>
        <dbReference type="ARBA" id="ARBA00023163"/>
    </source>
</evidence>
<evidence type="ECO:0000256" key="1">
    <source>
        <dbReference type="ARBA" id="ARBA00023015"/>
    </source>
</evidence>
<reference evidence="5" key="1">
    <citation type="submission" date="2020-04" db="EMBL/GenBank/DDBJ databases">
        <authorList>
            <person name="Zhang T."/>
        </authorList>
    </citation>
    <scope>NUCLEOTIDE SEQUENCE</scope>
    <source>
        <strain evidence="5">HKST-UBA10</strain>
    </source>
</reference>
<dbReference type="InterPro" id="IPR018062">
    <property type="entry name" value="HTH_AraC-typ_CS"/>
</dbReference>
<dbReference type="EMBL" id="JAGQLG010000089">
    <property type="protein sequence ID" value="MCA9382235.1"/>
    <property type="molecule type" value="Genomic_DNA"/>
</dbReference>
<dbReference type="InterPro" id="IPR010499">
    <property type="entry name" value="AraC_E-bd"/>
</dbReference>
<dbReference type="Pfam" id="PF12833">
    <property type="entry name" value="HTH_18"/>
    <property type="match status" value="1"/>
</dbReference>
<evidence type="ECO:0000313" key="6">
    <source>
        <dbReference type="Proteomes" id="UP000782843"/>
    </source>
</evidence>
<dbReference type="AlphaFoldDB" id="A0A955L3J4"/>
<dbReference type="GO" id="GO:0043565">
    <property type="term" value="F:sequence-specific DNA binding"/>
    <property type="evidence" value="ECO:0007669"/>
    <property type="project" value="InterPro"/>
</dbReference>
<dbReference type="Pfam" id="PF06445">
    <property type="entry name" value="GyrI-like"/>
    <property type="match status" value="1"/>
</dbReference>
<dbReference type="PRINTS" id="PR00032">
    <property type="entry name" value="HTHARAC"/>
</dbReference>
<evidence type="ECO:0000313" key="5">
    <source>
        <dbReference type="EMBL" id="MCA9382235.1"/>
    </source>
</evidence>
<dbReference type="InterPro" id="IPR029442">
    <property type="entry name" value="GyrI-like"/>
</dbReference>
<dbReference type="SUPFAM" id="SSF55136">
    <property type="entry name" value="Probable bacterial effector-binding domain"/>
    <property type="match status" value="1"/>
</dbReference>
<sequence>MYIQDIAIVINYIEEHLCDALSLDQVAQIIYISPYHLHRVFHAMTGITIGEYIRKRRLSEAAIQLQNNDKTILEIALEHQFTSQEAFTRSFKQTFDVTPANYRKTWKSQNDLLLKPITVKDLTYILNNKKMEEPKIVTKEKLTLVGMKHKFSRNNNIIPWLWQQFNPRRNEITNKVNDLSYGVCLNDEKVMAQDATDDTVFTEFVGIEVENTESIPDGMETLELPAATYAVFKHKGYLSELTETFNYIYGQWAPSQNKYQFADYFDFELYDPKRFQRDSLDSEIEIWVPVKVCR</sequence>
<keyword evidence="3" id="KW-0804">Transcription</keyword>
<dbReference type="Proteomes" id="UP000782843">
    <property type="component" value="Unassembled WGS sequence"/>
</dbReference>
<dbReference type="GO" id="GO:0003700">
    <property type="term" value="F:DNA-binding transcription factor activity"/>
    <property type="evidence" value="ECO:0007669"/>
    <property type="project" value="InterPro"/>
</dbReference>
<dbReference type="InterPro" id="IPR050959">
    <property type="entry name" value="MarA-like"/>
</dbReference>
<name>A0A955L3J4_9BACT</name>
<keyword evidence="2" id="KW-0238">DNA-binding</keyword>
<proteinExistence type="predicted"/>
<dbReference type="Gene3D" id="3.20.80.10">
    <property type="entry name" value="Regulatory factor, effector binding domain"/>
    <property type="match status" value="1"/>
</dbReference>
<dbReference type="SMART" id="SM00342">
    <property type="entry name" value="HTH_ARAC"/>
    <property type="match status" value="1"/>
</dbReference>
<gene>
    <name evidence="5" type="ORF">KC660_02395</name>
</gene>
<dbReference type="SUPFAM" id="SSF46689">
    <property type="entry name" value="Homeodomain-like"/>
    <property type="match status" value="2"/>
</dbReference>
<evidence type="ECO:0000256" key="2">
    <source>
        <dbReference type="ARBA" id="ARBA00023125"/>
    </source>
</evidence>
<dbReference type="InterPro" id="IPR020449">
    <property type="entry name" value="Tscrpt_reg_AraC-type_HTH"/>
</dbReference>
<dbReference type="PANTHER" id="PTHR47504">
    <property type="entry name" value="RIGHT ORIGIN-BINDING PROTEIN"/>
    <property type="match status" value="1"/>
</dbReference>
<keyword evidence="1" id="KW-0805">Transcription regulation</keyword>